<dbReference type="EMBL" id="BLPF01000001">
    <property type="protein sequence ID" value="GFJ78832.1"/>
    <property type="molecule type" value="Genomic_DNA"/>
</dbReference>
<comment type="subcellular location">
    <subcellularLocation>
        <location evidence="1">Secreted</location>
    </subcellularLocation>
</comment>
<keyword evidence="3" id="KW-0732">Signal</keyword>
<evidence type="ECO:0000256" key="4">
    <source>
        <dbReference type="ARBA" id="ARBA00022801"/>
    </source>
</evidence>
<comment type="similarity">
    <text evidence="6">Belongs to the glycosyl hydrolase 26 family.</text>
</comment>
<evidence type="ECO:0000256" key="2">
    <source>
        <dbReference type="ARBA" id="ARBA00022525"/>
    </source>
</evidence>
<evidence type="ECO:0000313" key="9">
    <source>
        <dbReference type="EMBL" id="GFJ78832.1"/>
    </source>
</evidence>
<feature type="compositionally biased region" description="Pro residues" evidence="7">
    <location>
        <begin position="258"/>
        <end position="267"/>
    </location>
</feature>
<evidence type="ECO:0000256" key="3">
    <source>
        <dbReference type="ARBA" id="ARBA00022729"/>
    </source>
</evidence>
<feature type="compositionally biased region" description="Pro residues" evidence="7">
    <location>
        <begin position="211"/>
        <end position="223"/>
    </location>
</feature>
<feature type="compositionally biased region" description="Low complexity" evidence="7">
    <location>
        <begin position="224"/>
        <end position="241"/>
    </location>
</feature>
<evidence type="ECO:0000259" key="8">
    <source>
        <dbReference type="PROSITE" id="PS51764"/>
    </source>
</evidence>
<organism evidence="9 10">
    <name type="scientific">Phytohabitans houttuyneae</name>
    <dbReference type="NCBI Taxonomy" id="1076126"/>
    <lineage>
        <taxon>Bacteria</taxon>
        <taxon>Bacillati</taxon>
        <taxon>Actinomycetota</taxon>
        <taxon>Actinomycetes</taxon>
        <taxon>Micromonosporales</taxon>
        <taxon>Micromonosporaceae</taxon>
    </lineage>
</organism>
<evidence type="ECO:0000256" key="6">
    <source>
        <dbReference type="PROSITE-ProRule" id="PRU01100"/>
    </source>
</evidence>
<comment type="caution">
    <text evidence="9">The sequence shown here is derived from an EMBL/GenBank/DDBJ whole genome shotgun (WGS) entry which is preliminary data.</text>
</comment>
<feature type="active site" description="Nucleophile" evidence="6">
    <location>
        <position position="587"/>
    </location>
</feature>
<keyword evidence="2" id="KW-0964">Secreted</keyword>
<name>A0A6V8K153_9ACTN</name>
<keyword evidence="10" id="KW-1185">Reference proteome</keyword>
<feature type="domain" description="GH26" evidence="8">
    <location>
        <begin position="344"/>
        <end position="655"/>
    </location>
</feature>
<dbReference type="GO" id="GO:0005576">
    <property type="term" value="C:extracellular region"/>
    <property type="evidence" value="ECO:0007669"/>
    <property type="project" value="UniProtKB-SubCell"/>
</dbReference>
<reference evidence="9 10" key="1">
    <citation type="submission" date="2020-03" db="EMBL/GenBank/DDBJ databases">
        <title>Whole genome shotgun sequence of Phytohabitans houttuyneae NBRC 108639.</title>
        <authorList>
            <person name="Komaki H."/>
            <person name="Tamura T."/>
        </authorList>
    </citation>
    <scope>NUCLEOTIDE SEQUENCE [LARGE SCALE GENOMIC DNA]</scope>
    <source>
        <strain evidence="9 10">NBRC 108639</strain>
    </source>
</reference>
<feature type="compositionally biased region" description="Pro residues" evidence="7">
    <location>
        <begin position="291"/>
        <end position="300"/>
    </location>
</feature>
<dbReference type="InterPro" id="IPR055372">
    <property type="entry name" value="CBM96"/>
</dbReference>
<gene>
    <name evidence="9" type="ORF">Phou_030120</name>
</gene>
<reference evidence="9 10" key="2">
    <citation type="submission" date="2020-03" db="EMBL/GenBank/DDBJ databases">
        <authorList>
            <person name="Ichikawa N."/>
            <person name="Kimura A."/>
            <person name="Kitahashi Y."/>
            <person name="Uohara A."/>
        </authorList>
    </citation>
    <scope>NUCLEOTIDE SEQUENCE [LARGE SCALE GENOMIC DNA]</scope>
    <source>
        <strain evidence="9 10">NBRC 108639</strain>
    </source>
</reference>
<dbReference type="SUPFAM" id="SSF51445">
    <property type="entry name" value="(Trans)glycosidases"/>
    <property type="match status" value="1"/>
</dbReference>
<keyword evidence="5 6" id="KW-0326">Glycosidase</keyword>
<dbReference type="RefSeq" id="WP_173056513.1">
    <property type="nucleotide sequence ID" value="NZ_BAABGO010000001.1"/>
</dbReference>
<dbReference type="AlphaFoldDB" id="A0A6V8K153"/>
<evidence type="ECO:0000256" key="7">
    <source>
        <dbReference type="SAM" id="MobiDB-lite"/>
    </source>
</evidence>
<dbReference type="PROSITE" id="PS51764">
    <property type="entry name" value="GH26"/>
    <property type="match status" value="1"/>
</dbReference>
<evidence type="ECO:0000256" key="5">
    <source>
        <dbReference type="ARBA" id="ARBA00023295"/>
    </source>
</evidence>
<dbReference type="Pfam" id="PF24517">
    <property type="entry name" value="CBM96"/>
    <property type="match status" value="1"/>
</dbReference>
<proteinExistence type="inferred from homology"/>
<feature type="compositionally biased region" description="Pro residues" evidence="7">
    <location>
        <begin position="337"/>
        <end position="348"/>
    </location>
</feature>
<evidence type="ECO:0000256" key="1">
    <source>
        <dbReference type="ARBA" id="ARBA00004613"/>
    </source>
</evidence>
<feature type="region of interest" description="Disordered" evidence="7">
    <location>
        <begin position="211"/>
        <end position="354"/>
    </location>
</feature>
<dbReference type="GO" id="GO:0004553">
    <property type="term" value="F:hydrolase activity, hydrolyzing O-glycosyl compounds"/>
    <property type="evidence" value="ECO:0007669"/>
    <property type="project" value="InterPro"/>
</dbReference>
<dbReference type="InterPro" id="IPR022790">
    <property type="entry name" value="GH26_dom"/>
</dbReference>
<dbReference type="Proteomes" id="UP000482800">
    <property type="component" value="Unassembled WGS sequence"/>
</dbReference>
<evidence type="ECO:0000313" key="10">
    <source>
        <dbReference type="Proteomes" id="UP000482800"/>
    </source>
</evidence>
<dbReference type="InterPro" id="IPR017853">
    <property type="entry name" value="GH"/>
</dbReference>
<keyword evidence="4 6" id="KW-0378">Hydrolase</keyword>
<protein>
    <recommendedName>
        <fullName evidence="8">GH26 domain-containing protein</fullName>
    </recommendedName>
</protein>
<sequence>MARAHMLGMTGIAVGATALAVLIGYAGGQLGRAPDQRITASEDTFASTSDPHSRAGAGAELMAGGMGGGAAVTFLKFTVKGLRGGKAPARAEVRLSRRAGELPRRIELTRVPATDWREGTLNARTAPQLGTVVASAAPGPHDGSVVFDVSRVIQREGTYAFAVTAPAGDGYASFWANEGVPPINSLVRPTLWLSWIGKVMPWGTSPPAIPTPAIPTPAIPSPSLPATGAPAADDASPSVDLPADDIDLDDVPAVPSLPGMPPLPSLPGVPTMPGMPTPPSMPALPSTPGLPVLPPLPGMPTVPATPTLPATPTVPGTPTLPASPTLPTAPTGAPASPVTPSPTPPSDPDPSCATDAKLVPSCGVLWGVAPGAHTDTPRGQALREFEQKTGRQQAIYHAYHRGQENFPTAEEIEIARDRVLFLNWKPQGATWAQIAKGHPATEAYLDKLAGRMKSSLTEPFFFTVHHEPENDVDPRAGSGLTATDYAAMVRHVLTGLRERGVSNLVSVMNYMAYVPWNTQPWFESLYPGDDVIDWIAFDAYAYSERGEYGFGDFAEMLNRRSSSQPSWPGFYDWAAERHPDKPLMLGEWGVWHHATNPGHRADFYGSVAKQMPLFPRIKAMVYFDTPADQRGRDSRVDRTQDGLTAYRDLGQQRTFQVRVRPAAGAARPTPSP</sequence>
<accession>A0A6V8K153</accession>
<dbReference type="Gene3D" id="3.20.20.80">
    <property type="entry name" value="Glycosidases"/>
    <property type="match status" value="1"/>
</dbReference>
<feature type="compositionally biased region" description="Low complexity" evidence="7">
    <location>
        <begin position="301"/>
        <end position="336"/>
    </location>
</feature>
<feature type="active site" description="Proton donor" evidence="6">
    <location>
        <position position="467"/>
    </location>
</feature>
<feature type="compositionally biased region" description="Pro residues" evidence="7">
    <location>
        <begin position="273"/>
        <end position="282"/>
    </location>
</feature>